<dbReference type="Gene3D" id="3.30.70.790">
    <property type="entry name" value="UreE, C-terminal domain"/>
    <property type="match status" value="1"/>
</dbReference>
<evidence type="ECO:0000313" key="3">
    <source>
        <dbReference type="Proteomes" id="UP000831113"/>
    </source>
</evidence>
<dbReference type="Proteomes" id="UP000831113">
    <property type="component" value="Chromosome"/>
</dbReference>
<dbReference type="SUPFAM" id="SSF54913">
    <property type="entry name" value="GlnB-like"/>
    <property type="match status" value="1"/>
</dbReference>
<evidence type="ECO:0000313" key="2">
    <source>
        <dbReference type="EMBL" id="UOG75051.1"/>
    </source>
</evidence>
<dbReference type="Pfam" id="PF09413">
    <property type="entry name" value="DUF2007"/>
    <property type="match status" value="1"/>
</dbReference>
<dbReference type="RefSeq" id="WP_243798847.1">
    <property type="nucleotide sequence ID" value="NZ_CP094669.1"/>
</dbReference>
<name>A0ABY4CXQ5_9BACT</name>
<dbReference type="InterPro" id="IPR011322">
    <property type="entry name" value="N-reg_PII-like_a/b"/>
</dbReference>
<evidence type="ECO:0000259" key="1">
    <source>
        <dbReference type="Pfam" id="PF09413"/>
    </source>
</evidence>
<protein>
    <submittedName>
        <fullName evidence="2">DUF2007 domain-containing protein</fullName>
    </submittedName>
</protein>
<dbReference type="InterPro" id="IPR018551">
    <property type="entry name" value="DUF2007"/>
</dbReference>
<feature type="domain" description="DUF2007" evidence="1">
    <location>
        <begin position="12"/>
        <end position="69"/>
    </location>
</feature>
<reference evidence="2 3" key="1">
    <citation type="submission" date="2022-03" db="EMBL/GenBank/DDBJ databases">
        <title>Hymenobactersp. isolated from the air.</title>
        <authorList>
            <person name="Won M."/>
            <person name="Kwon S.-W."/>
        </authorList>
    </citation>
    <scope>NUCLEOTIDE SEQUENCE [LARGE SCALE GENOMIC DNA]</scope>
    <source>
        <strain evidence="2 3">KACC 21982</strain>
    </source>
</reference>
<organism evidence="2 3">
    <name type="scientific">Hymenobacter tibetensis</name>
    <dbReference type="NCBI Taxonomy" id="497967"/>
    <lineage>
        <taxon>Bacteria</taxon>
        <taxon>Pseudomonadati</taxon>
        <taxon>Bacteroidota</taxon>
        <taxon>Cytophagia</taxon>
        <taxon>Cytophagales</taxon>
        <taxon>Hymenobacteraceae</taxon>
        <taxon>Hymenobacter</taxon>
    </lineage>
</organism>
<dbReference type="EMBL" id="CP094669">
    <property type="protein sequence ID" value="UOG75051.1"/>
    <property type="molecule type" value="Genomic_DNA"/>
</dbReference>
<accession>A0ABY4CXQ5</accession>
<gene>
    <name evidence="2" type="ORF">MTX78_00260</name>
</gene>
<proteinExistence type="predicted"/>
<keyword evidence="3" id="KW-1185">Reference proteome</keyword>
<sequence>MSDEPADESIILLASFANAISAHLAKNQLEAAEIPCFISNENRPYGPISGGVRLHVRRRDLAAAQDLLHANQVPMQALPFIDEVDAAAQTVRCPRCHHTDVVCRQEPEPNDSLLTKLRLWIMAPEKPQCHCFQCGLDFEG</sequence>